<accession>A0A8B6XAF1</accession>
<evidence type="ECO:0000313" key="1">
    <source>
        <dbReference type="Proteomes" id="UP000675920"/>
    </source>
</evidence>
<dbReference type="AlphaFoldDB" id="A0A8B6XAF1"/>
<protein>
    <submittedName>
        <fullName evidence="2">Uncharacterized protein</fullName>
    </submittedName>
</protein>
<name>A0A8B6XAF1_9BURK</name>
<evidence type="ECO:0000313" key="2">
    <source>
        <dbReference type="RefSeq" id="WP_084544624.1"/>
    </source>
</evidence>
<organism evidence="1 2">
    <name type="scientific">Derxia gummosa DSM 723</name>
    <dbReference type="NCBI Taxonomy" id="1121388"/>
    <lineage>
        <taxon>Bacteria</taxon>
        <taxon>Pseudomonadati</taxon>
        <taxon>Pseudomonadota</taxon>
        <taxon>Betaproteobacteria</taxon>
        <taxon>Burkholderiales</taxon>
        <taxon>Alcaligenaceae</taxon>
        <taxon>Derxia</taxon>
    </lineage>
</organism>
<sequence>MESTTPASFDASSVHDLAALQAISDDLGRLDTILGDAIDRLMQSFATIQMHAGARQAPEISEAAMQACVALQFQDMATQLIAHCRRRLTDVHHATTEPFSATHFPSTQIRGAHAGGPVAQSSVGAGSIDLF</sequence>
<dbReference type="OrthoDB" id="8559696at2"/>
<proteinExistence type="predicted"/>
<reference evidence="2" key="1">
    <citation type="submission" date="2025-08" db="UniProtKB">
        <authorList>
            <consortium name="RefSeq"/>
        </authorList>
    </citation>
    <scope>IDENTIFICATION</scope>
</reference>
<dbReference type="Proteomes" id="UP000675920">
    <property type="component" value="Unplaced"/>
</dbReference>
<dbReference type="RefSeq" id="WP_084544624.1">
    <property type="nucleotide sequence ID" value="NZ_AXWS01000007.1"/>
</dbReference>
<keyword evidence="1" id="KW-1185">Reference proteome</keyword>